<keyword evidence="3" id="KW-1185">Reference proteome</keyword>
<feature type="region of interest" description="Disordered" evidence="1">
    <location>
        <begin position="1"/>
        <end position="71"/>
    </location>
</feature>
<dbReference type="Proteomes" id="UP001169217">
    <property type="component" value="Unassembled WGS sequence"/>
</dbReference>
<reference evidence="2" key="1">
    <citation type="submission" date="2023-04" db="EMBL/GenBank/DDBJ databases">
        <title>Colletotrichum limetticola genome sequence.</title>
        <authorList>
            <person name="Baroncelli R."/>
        </authorList>
    </citation>
    <scope>NUCLEOTIDE SEQUENCE</scope>
    <source>
        <strain evidence="2">KLA-Anderson</strain>
    </source>
</reference>
<organism evidence="2 3">
    <name type="scientific">Colletotrichum limetticola</name>
    <dbReference type="NCBI Taxonomy" id="1209924"/>
    <lineage>
        <taxon>Eukaryota</taxon>
        <taxon>Fungi</taxon>
        <taxon>Dikarya</taxon>
        <taxon>Ascomycota</taxon>
        <taxon>Pezizomycotina</taxon>
        <taxon>Sordariomycetes</taxon>
        <taxon>Hypocreomycetidae</taxon>
        <taxon>Glomerellales</taxon>
        <taxon>Glomerellaceae</taxon>
        <taxon>Colletotrichum</taxon>
        <taxon>Colletotrichum acutatum species complex</taxon>
    </lineage>
</organism>
<evidence type="ECO:0000313" key="3">
    <source>
        <dbReference type="Proteomes" id="UP001169217"/>
    </source>
</evidence>
<proteinExistence type="predicted"/>
<feature type="compositionally biased region" description="Basic residues" evidence="1">
    <location>
        <begin position="35"/>
        <end position="53"/>
    </location>
</feature>
<sequence>MGSSRKNNQPAPAPPFSVDEETSSTTARCGSPSRSKSKTTKITKAGQRKGKKSSKNEHVDEDLAFMGAHFS</sequence>
<evidence type="ECO:0000256" key="1">
    <source>
        <dbReference type="SAM" id="MobiDB-lite"/>
    </source>
</evidence>
<dbReference type="EMBL" id="JARUPT010000059">
    <property type="protein sequence ID" value="KAK0379665.1"/>
    <property type="molecule type" value="Genomic_DNA"/>
</dbReference>
<accession>A0ABQ9Q773</accession>
<feature type="compositionally biased region" description="Polar residues" evidence="1">
    <location>
        <begin position="1"/>
        <end position="10"/>
    </location>
</feature>
<name>A0ABQ9Q773_9PEZI</name>
<evidence type="ECO:0000313" key="2">
    <source>
        <dbReference type="EMBL" id="KAK0379665.1"/>
    </source>
</evidence>
<gene>
    <name evidence="2" type="ORF">CLIM01_02992</name>
</gene>
<protein>
    <submittedName>
        <fullName evidence="2">Uncharacterized protein</fullName>
    </submittedName>
</protein>
<comment type="caution">
    <text evidence="2">The sequence shown here is derived from an EMBL/GenBank/DDBJ whole genome shotgun (WGS) entry which is preliminary data.</text>
</comment>